<keyword evidence="2" id="KW-1133">Transmembrane helix</keyword>
<protein>
    <submittedName>
        <fullName evidence="3">Uncharacterized protein</fullName>
    </submittedName>
</protein>
<dbReference type="Proteomes" id="UP000292702">
    <property type="component" value="Unassembled WGS sequence"/>
</dbReference>
<keyword evidence="2" id="KW-0472">Membrane</keyword>
<evidence type="ECO:0000256" key="2">
    <source>
        <dbReference type="SAM" id="Phobius"/>
    </source>
</evidence>
<feature type="region of interest" description="Disordered" evidence="1">
    <location>
        <begin position="160"/>
        <end position="207"/>
    </location>
</feature>
<keyword evidence="4" id="KW-1185">Reference proteome</keyword>
<name>A0A4R0S296_9APHY</name>
<dbReference type="AlphaFoldDB" id="A0A4R0S296"/>
<reference evidence="3 4" key="1">
    <citation type="submission" date="2018-11" db="EMBL/GenBank/DDBJ databases">
        <title>Genome assembly of Steccherinum ochraceum LE-BIN_3174, the white-rot fungus of the Steccherinaceae family (The Residual Polyporoid clade, Polyporales, Basidiomycota).</title>
        <authorList>
            <person name="Fedorova T.V."/>
            <person name="Glazunova O.A."/>
            <person name="Landesman E.O."/>
            <person name="Moiseenko K.V."/>
            <person name="Psurtseva N.V."/>
            <person name="Savinova O.S."/>
            <person name="Shakhova N.V."/>
            <person name="Tyazhelova T.V."/>
            <person name="Vasina D.V."/>
        </authorList>
    </citation>
    <scope>NUCLEOTIDE SEQUENCE [LARGE SCALE GENOMIC DNA]</scope>
    <source>
        <strain evidence="3 4">LE-BIN_3174</strain>
    </source>
</reference>
<evidence type="ECO:0000256" key="1">
    <source>
        <dbReference type="SAM" id="MobiDB-lite"/>
    </source>
</evidence>
<gene>
    <name evidence="3" type="ORF">EIP91_007355</name>
</gene>
<evidence type="ECO:0000313" key="4">
    <source>
        <dbReference type="Proteomes" id="UP000292702"/>
    </source>
</evidence>
<comment type="caution">
    <text evidence="3">The sequence shown here is derived from an EMBL/GenBank/DDBJ whole genome shotgun (WGS) entry which is preliminary data.</text>
</comment>
<keyword evidence="2" id="KW-0812">Transmembrane</keyword>
<feature type="compositionally biased region" description="Pro residues" evidence="1">
    <location>
        <begin position="188"/>
        <end position="204"/>
    </location>
</feature>
<proteinExistence type="predicted"/>
<feature type="transmembrane region" description="Helical" evidence="2">
    <location>
        <begin position="97"/>
        <end position="119"/>
    </location>
</feature>
<feature type="region of interest" description="Disordered" evidence="1">
    <location>
        <begin position="1"/>
        <end position="25"/>
    </location>
</feature>
<sequence>MQGKRAYKPTARVAKGRSPSKAKANFPTRSSEALQAFVTLFVTKPTFLVQMSSDRSRCIGVYTTAVNPKGCAQPPPLHNSKRQLQLSSSFFKSAMRLSSILIGLAVASISSVFAAPIVVRDDQDATYALARRDDADDQLLSIDSDNCVNVGPFKLKVRSTGGGASIPPGGAILRPLPPGPLAGSRPVQVPPPKPAPVGPAPGAPPKSLLRRSYLTVKDDGLVARTTPGGGASIPPGGAILRPLPPGPLAGSRPVQVPPPKPAPVGPAPGAPPKSLLRRSA</sequence>
<feature type="region of interest" description="Disordered" evidence="1">
    <location>
        <begin position="221"/>
        <end position="280"/>
    </location>
</feature>
<accession>A0A4R0S296</accession>
<evidence type="ECO:0000313" key="3">
    <source>
        <dbReference type="EMBL" id="TCD71608.1"/>
    </source>
</evidence>
<feature type="compositionally biased region" description="Pro residues" evidence="1">
    <location>
        <begin position="255"/>
        <end position="271"/>
    </location>
</feature>
<dbReference type="EMBL" id="RWJN01000004">
    <property type="protein sequence ID" value="TCD71608.1"/>
    <property type="molecule type" value="Genomic_DNA"/>
</dbReference>
<organism evidence="3 4">
    <name type="scientific">Steccherinum ochraceum</name>
    <dbReference type="NCBI Taxonomy" id="92696"/>
    <lineage>
        <taxon>Eukaryota</taxon>
        <taxon>Fungi</taxon>
        <taxon>Dikarya</taxon>
        <taxon>Basidiomycota</taxon>
        <taxon>Agaricomycotina</taxon>
        <taxon>Agaricomycetes</taxon>
        <taxon>Polyporales</taxon>
        <taxon>Steccherinaceae</taxon>
        <taxon>Steccherinum</taxon>
    </lineage>
</organism>